<dbReference type="Proteomes" id="UP001500307">
    <property type="component" value="Unassembled WGS sequence"/>
</dbReference>
<keyword evidence="2" id="KW-1185">Reference proteome</keyword>
<accession>A0ABP8SUD7</accession>
<evidence type="ECO:0000313" key="1">
    <source>
        <dbReference type="EMBL" id="GAA4574316.1"/>
    </source>
</evidence>
<evidence type="ECO:0000313" key="2">
    <source>
        <dbReference type="Proteomes" id="UP001500307"/>
    </source>
</evidence>
<dbReference type="EMBL" id="BAABGU010000023">
    <property type="protein sequence ID" value="GAA4574316.1"/>
    <property type="molecule type" value="Genomic_DNA"/>
</dbReference>
<dbReference type="RefSeq" id="WP_346121882.1">
    <property type="nucleotide sequence ID" value="NZ_BAABGU010000023.1"/>
</dbReference>
<gene>
    <name evidence="1" type="ORF">GCM10023176_41130</name>
</gene>
<comment type="caution">
    <text evidence="1">The sequence shown here is derived from an EMBL/GenBank/DDBJ whole genome shotgun (WGS) entry which is preliminary data.</text>
</comment>
<organism evidence="1 2">
    <name type="scientific">Micromonospora coerulea</name>
    <dbReference type="NCBI Taxonomy" id="47856"/>
    <lineage>
        <taxon>Bacteria</taxon>
        <taxon>Bacillati</taxon>
        <taxon>Actinomycetota</taxon>
        <taxon>Actinomycetes</taxon>
        <taxon>Micromonosporales</taxon>
        <taxon>Micromonosporaceae</taxon>
        <taxon>Micromonospora</taxon>
    </lineage>
</organism>
<protein>
    <submittedName>
        <fullName evidence="1">Uncharacterized protein</fullName>
    </submittedName>
</protein>
<sequence>MTPAFNGTPLTRHGSRVSTLPARFAPVGAATTHAAKPAAAAATRRLVPRPNLTPAPTIHTMIVCLPDDLPGEALTAHQLDKHFGVRGTLTARFWAVPGLRLWQRHDMIGLRKGQPASCAGGPVRLLDLPGMRHAAAVGAGIRHQIWQHAVHGTRPATGWPAFEARHLANPGQYPYDAATADFHAQTRINAMRLHAATNPGPGQPRIGELEMYQAGPLAYQHYSAATAVVGDALLTADGRKLAPASDALADRVTYLEQALRHLDTLAPQQRLIAVAL</sequence>
<name>A0ABP8SUD7_9ACTN</name>
<reference evidence="2" key="1">
    <citation type="journal article" date="2019" name="Int. J. Syst. Evol. Microbiol.">
        <title>The Global Catalogue of Microorganisms (GCM) 10K type strain sequencing project: providing services to taxonomists for standard genome sequencing and annotation.</title>
        <authorList>
            <consortium name="The Broad Institute Genomics Platform"/>
            <consortium name="The Broad Institute Genome Sequencing Center for Infectious Disease"/>
            <person name="Wu L."/>
            <person name="Ma J."/>
        </authorList>
    </citation>
    <scope>NUCLEOTIDE SEQUENCE [LARGE SCALE GENOMIC DNA]</scope>
    <source>
        <strain evidence="2">JCM 3175</strain>
    </source>
</reference>
<proteinExistence type="predicted"/>